<dbReference type="GO" id="GO:0020037">
    <property type="term" value="F:heme binding"/>
    <property type="evidence" value="ECO:0007669"/>
    <property type="project" value="InterPro"/>
</dbReference>
<dbReference type="InterPro" id="IPR036396">
    <property type="entry name" value="Cyt_P450_sf"/>
</dbReference>
<evidence type="ECO:0000313" key="5">
    <source>
        <dbReference type="EMBL" id="GBM39901.1"/>
    </source>
</evidence>
<dbReference type="InterPro" id="IPR001128">
    <property type="entry name" value="Cyt_P450"/>
</dbReference>
<dbReference type="Gene3D" id="1.10.630.10">
    <property type="entry name" value="Cytochrome P450"/>
    <property type="match status" value="1"/>
</dbReference>
<dbReference type="EMBL" id="BGPR01000910">
    <property type="protein sequence ID" value="GBM39901.1"/>
    <property type="molecule type" value="Genomic_DNA"/>
</dbReference>
<dbReference type="AlphaFoldDB" id="A0A4Y2FFA2"/>
<organism evidence="5 6">
    <name type="scientific">Araneus ventricosus</name>
    <name type="common">Orbweaver spider</name>
    <name type="synonym">Epeira ventricosa</name>
    <dbReference type="NCBI Taxonomy" id="182803"/>
    <lineage>
        <taxon>Eukaryota</taxon>
        <taxon>Metazoa</taxon>
        <taxon>Ecdysozoa</taxon>
        <taxon>Arthropoda</taxon>
        <taxon>Chelicerata</taxon>
        <taxon>Arachnida</taxon>
        <taxon>Araneae</taxon>
        <taxon>Araneomorphae</taxon>
        <taxon>Entelegynae</taxon>
        <taxon>Araneoidea</taxon>
        <taxon>Araneidae</taxon>
        <taxon>Araneus</taxon>
    </lineage>
</organism>
<accession>A0A4Y2FFA2</accession>
<dbReference type="Proteomes" id="UP000499080">
    <property type="component" value="Unassembled WGS sequence"/>
</dbReference>
<sequence>MNIYHLDNGFSLACSTLADTHVAGYDIPAGTLVMANFWAVHHDPRHWKDPESFKPERFLTSDGKSVVKSPHYMPFSIGKVITIQTLCLHCSSHLDYKLERNLAHMFRSTSSKD</sequence>
<dbReference type="OrthoDB" id="6415694at2759"/>
<name>A0A4Y2FFA2_ARAVE</name>
<keyword evidence="4" id="KW-0503">Monooxygenase</keyword>
<keyword evidence="3" id="KW-0408">Iron</keyword>
<gene>
    <name evidence="5" type="ORF">AVEN_250222_1</name>
</gene>
<dbReference type="SUPFAM" id="SSF48264">
    <property type="entry name" value="Cytochrome P450"/>
    <property type="match status" value="1"/>
</dbReference>
<dbReference type="PANTHER" id="PTHR24300:SF417">
    <property type="entry name" value="CYTOCHROME P450 508B1-RELATED"/>
    <property type="match status" value="1"/>
</dbReference>
<evidence type="ECO:0000256" key="1">
    <source>
        <dbReference type="ARBA" id="ARBA00010617"/>
    </source>
</evidence>
<reference evidence="5 6" key="1">
    <citation type="journal article" date="2019" name="Sci. Rep.">
        <title>Orb-weaving spider Araneus ventricosus genome elucidates the spidroin gene catalogue.</title>
        <authorList>
            <person name="Kono N."/>
            <person name="Nakamura H."/>
            <person name="Ohtoshi R."/>
            <person name="Moran D.A.P."/>
            <person name="Shinohara A."/>
            <person name="Yoshida Y."/>
            <person name="Fujiwara M."/>
            <person name="Mori M."/>
            <person name="Tomita M."/>
            <person name="Arakawa K."/>
        </authorList>
    </citation>
    <scope>NUCLEOTIDE SEQUENCE [LARGE SCALE GENOMIC DNA]</scope>
</reference>
<dbReference type="GO" id="GO:0016705">
    <property type="term" value="F:oxidoreductase activity, acting on paired donors, with incorporation or reduction of molecular oxygen"/>
    <property type="evidence" value="ECO:0007669"/>
    <property type="project" value="InterPro"/>
</dbReference>
<comment type="caution">
    <text evidence="5">The sequence shown here is derived from an EMBL/GenBank/DDBJ whole genome shotgun (WGS) entry which is preliminary data.</text>
</comment>
<dbReference type="Pfam" id="PF00067">
    <property type="entry name" value="p450"/>
    <property type="match status" value="1"/>
</dbReference>
<comment type="similarity">
    <text evidence="1">Belongs to the cytochrome P450 family.</text>
</comment>
<dbReference type="PANTHER" id="PTHR24300">
    <property type="entry name" value="CYTOCHROME P450 508A4-RELATED"/>
    <property type="match status" value="1"/>
</dbReference>
<keyword evidence="4" id="KW-0560">Oxidoreductase</keyword>
<dbReference type="InterPro" id="IPR050182">
    <property type="entry name" value="Cytochrome_P450_fam2"/>
</dbReference>
<dbReference type="PRINTS" id="PR00463">
    <property type="entry name" value="EP450I"/>
</dbReference>
<dbReference type="InterPro" id="IPR002401">
    <property type="entry name" value="Cyt_P450_E_grp-I"/>
</dbReference>
<proteinExistence type="inferred from homology"/>
<evidence type="ECO:0000256" key="4">
    <source>
        <dbReference type="ARBA" id="ARBA00023033"/>
    </source>
</evidence>
<dbReference type="GO" id="GO:0004497">
    <property type="term" value="F:monooxygenase activity"/>
    <property type="evidence" value="ECO:0007669"/>
    <property type="project" value="UniProtKB-KW"/>
</dbReference>
<keyword evidence="6" id="KW-1185">Reference proteome</keyword>
<evidence type="ECO:0000256" key="3">
    <source>
        <dbReference type="ARBA" id="ARBA00023004"/>
    </source>
</evidence>
<evidence type="ECO:0000313" key="6">
    <source>
        <dbReference type="Proteomes" id="UP000499080"/>
    </source>
</evidence>
<keyword evidence="2" id="KW-0479">Metal-binding</keyword>
<evidence type="ECO:0000256" key="2">
    <source>
        <dbReference type="ARBA" id="ARBA00022723"/>
    </source>
</evidence>
<protein>
    <submittedName>
        <fullName evidence="5">Uncharacterized protein</fullName>
    </submittedName>
</protein>
<dbReference type="GO" id="GO:0005506">
    <property type="term" value="F:iron ion binding"/>
    <property type="evidence" value="ECO:0007669"/>
    <property type="project" value="InterPro"/>
</dbReference>